<protein>
    <recommendedName>
        <fullName evidence="2">histidine kinase</fullName>
        <ecNumber evidence="2">2.7.13.3</ecNumber>
    </recommendedName>
</protein>
<keyword evidence="4" id="KW-0175">Coiled coil</keyword>
<dbReference type="SUPFAM" id="SSF56112">
    <property type="entry name" value="Protein kinase-like (PK-like)"/>
    <property type="match status" value="1"/>
</dbReference>
<dbReference type="PROSITE" id="PS50109">
    <property type="entry name" value="HIS_KIN"/>
    <property type="match status" value="1"/>
</dbReference>
<dbReference type="eggNOG" id="COG3899">
    <property type="taxonomic scope" value="Bacteria"/>
</dbReference>
<dbReference type="eggNOG" id="COG4191">
    <property type="taxonomic scope" value="Bacteria"/>
</dbReference>
<dbReference type="SUPFAM" id="SSF52540">
    <property type="entry name" value="P-loop containing nucleoside triphosphate hydrolases"/>
    <property type="match status" value="1"/>
</dbReference>
<dbReference type="InterPro" id="IPR005467">
    <property type="entry name" value="His_kinase_dom"/>
</dbReference>
<dbReference type="InterPro" id="IPR027417">
    <property type="entry name" value="P-loop_NTPase"/>
</dbReference>
<dbReference type="OrthoDB" id="5521237at2"/>
<dbReference type="Gene3D" id="1.10.287.130">
    <property type="match status" value="1"/>
</dbReference>
<dbReference type="EC" id="2.7.13.3" evidence="2"/>
<dbReference type="InterPro" id="IPR041664">
    <property type="entry name" value="AAA_16"/>
</dbReference>
<dbReference type="SMART" id="SM00065">
    <property type="entry name" value="GAF"/>
    <property type="match status" value="1"/>
</dbReference>
<evidence type="ECO:0000259" key="5">
    <source>
        <dbReference type="PROSITE" id="PS50011"/>
    </source>
</evidence>
<dbReference type="Gene3D" id="3.40.50.300">
    <property type="entry name" value="P-loop containing nucleotide triphosphate hydrolases"/>
    <property type="match status" value="1"/>
</dbReference>
<dbReference type="InterPro" id="IPR004358">
    <property type="entry name" value="Sig_transdc_His_kin-like_C"/>
</dbReference>
<dbReference type="InterPro" id="IPR003661">
    <property type="entry name" value="HisK_dim/P_dom"/>
</dbReference>
<gene>
    <name evidence="7" type="ORF">CAP_3064</name>
</gene>
<dbReference type="Gene3D" id="1.10.510.10">
    <property type="entry name" value="Transferase(Phosphotransferase) domain 1"/>
    <property type="match status" value="1"/>
</dbReference>
<comment type="catalytic activity">
    <reaction evidence="1">
        <text>ATP + protein L-histidine = ADP + protein N-phospho-L-histidine.</text>
        <dbReference type="EC" id="2.7.13.3"/>
    </reaction>
</comment>
<dbReference type="Pfam" id="PF00069">
    <property type="entry name" value="Pkinase"/>
    <property type="match status" value="1"/>
</dbReference>
<dbReference type="PRINTS" id="PR00344">
    <property type="entry name" value="BCTRLSENSOR"/>
</dbReference>
<comment type="caution">
    <text evidence="7">The sequence shown here is derived from an EMBL/GenBank/DDBJ whole genome shotgun (WGS) entry which is preliminary data.</text>
</comment>
<dbReference type="InterPro" id="IPR053159">
    <property type="entry name" value="Hybrid_Histidine_Kinase"/>
</dbReference>
<dbReference type="eggNOG" id="COG0515">
    <property type="taxonomic scope" value="Bacteria"/>
</dbReference>
<dbReference type="InterPro" id="IPR003018">
    <property type="entry name" value="GAF"/>
</dbReference>
<dbReference type="PANTHER" id="PTHR43642">
    <property type="entry name" value="HYBRID SIGNAL TRANSDUCTION HISTIDINE KINASE G"/>
    <property type="match status" value="1"/>
</dbReference>
<dbReference type="SMART" id="SM00388">
    <property type="entry name" value="HisKA"/>
    <property type="match status" value="1"/>
</dbReference>
<accession>A0A017T957</accession>
<dbReference type="InterPro" id="IPR011009">
    <property type="entry name" value="Kinase-like_dom_sf"/>
</dbReference>
<proteinExistence type="predicted"/>
<feature type="coiled-coil region" evidence="4">
    <location>
        <begin position="1481"/>
        <end position="1522"/>
    </location>
</feature>
<dbReference type="GO" id="GO:0005524">
    <property type="term" value="F:ATP binding"/>
    <property type="evidence" value="ECO:0007669"/>
    <property type="project" value="InterPro"/>
</dbReference>
<organism evidence="7 8">
    <name type="scientific">Chondromyces apiculatus DSM 436</name>
    <dbReference type="NCBI Taxonomy" id="1192034"/>
    <lineage>
        <taxon>Bacteria</taxon>
        <taxon>Pseudomonadati</taxon>
        <taxon>Myxococcota</taxon>
        <taxon>Polyangia</taxon>
        <taxon>Polyangiales</taxon>
        <taxon>Polyangiaceae</taxon>
        <taxon>Chondromyces</taxon>
    </lineage>
</organism>
<dbReference type="InterPro" id="IPR036890">
    <property type="entry name" value="HATPase_C_sf"/>
</dbReference>
<dbReference type="GO" id="GO:0000155">
    <property type="term" value="F:phosphorelay sensor kinase activity"/>
    <property type="evidence" value="ECO:0007669"/>
    <property type="project" value="InterPro"/>
</dbReference>
<dbReference type="Gene3D" id="3.30.565.10">
    <property type="entry name" value="Histidine kinase-like ATPase, C-terminal domain"/>
    <property type="match status" value="1"/>
</dbReference>
<evidence type="ECO:0000256" key="2">
    <source>
        <dbReference type="ARBA" id="ARBA00012438"/>
    </source>
</evidence>
<dbReference type="InterPro" id="IPR003594">
    <property type="entry name" value="HATPase_dom"/>
</dbReference>
<evidence type="ECO:0000256" key="3">
    <source>
        <dbReference type="ARBA" id="ARBA00022553"/>
    </source>
</evidence>
<dbReference type="EMBL" id="ASRX01000021">
    <property type="protein sequence ID" value="EYF05774.1"/>
    <property type="molecule type" value="Genomic_DNA"/>
</dbReference>
<dbReference type="Pfam" id="PF02518">
    <property type="entry name" value="HATPase_c"/>
    <property type="match status" value="1"/>
</dbReference>
<keyword evidence="3" id="KW-0597">Phosphoprotein</keyword>
<dbReference type="InterPro" id="IPR036097">
    <property type="entry name" value="HisK_dim/P_sf"/>
</dbReference>
<dbReference type="InterPro" id="IPR029016">
    <property type="entry name" value="GAF-like_dom_sf"/>
</dbReference>
<dbReference type="CDD" id="cd14014">
    <property type="entry name" value="STKc_PknB_like"/>
    <property type="match status" value="1"/>
</dbReference>
<dbReference type="PANTHER" id="PTHR43642:SF1">
    <property type="entry name" value="HYBRID SIGNAL TRANSDUCTION HISTIDINE KINASE G"/>
    <property type="match status" value="1"/>
</dbReference>
<evidence type="ECO:0000259" key="6">
    <source>
        <dbReference type="PROSITE" id="PS50109"/>
    </source>
</evidence>
<evidence type="ECO:0000256" key="1">
    <source>
        <dbReference type="ARBA" id="ARBA00000085"/>
    </source>
</evidence>
<dbReference type="Gene3D" id="3.30.450.40">
    <property type="match status" value="1"/>
</dbReference>
<dbReference type="Pfam" id="PF01590">
    <property type="entry name" value="GAF"/>
    <property type="match status" value="1"/>
</dbReference>
<feature type="domain" description="Histidine kinase" evidence="6">
    <location>
        <begin position="1531"/>
        <end position="1777"/>
    </location>
</feature>
<dbReference type="SUPFAM" id="SSF47384">
    <property type="entry name" value="Homodimeric domain of signal transducing histidine kinase"/>
    <property type="match status" value="1"/>
</dbReference>
<dbReference type="Pfam" id="PF00512">
    <property type="entry name" value="HisKA"/>
    <property type="match status" value="1"/>
</dbReference>
<dbReference type="SUPFAM" id="SSF55781">
    <property type="entry name" value="GAF domain-like"/>
    <property type="match status" value="1"/>
</dbReference>
<sequence>MEVCGCELLEQLREGSRSITYRAKRCSDGLRVVLKVLREHHPSQVQLASLQHEDAILRGLEVEGVVRSYGVEEEGGRAALLLEDFGGESLKVLHGARRLSIERTVTLAVEVVSILETIHQRGVVHQDLNPTNLVMRPSDGKIKIVDFGLASLLPQHTSAFTSPVGLKGTLAYMSPEQTGRMNRPVDYRTDYYSLGVSLYELLTGHLPFTSEDAVELVHAHIARQPPPPRTLNAELPEVLATIVLKLMAKSADDRYQSARGIRADLIKCLDQLREGEEVAPFSIARRDRPTQFRIAEKLYGRDADVQKLVAAFERSIHGTVLMLVSGHSGIGKSSLIREVYRPITARRGNFIAGKFDQYRHEDPHAALKQAFRELVEQLFTESEERLAAIRGRAKEVLGANARILTDIYPGLDLLLGQHPAVLTLPPLETRHRFNQAVTRFLACVATPEHPLCIFFDDLQWANADALKLLEHMSHADQDLPLFIIGAYRDEEVLDAHALALTLRSIEAHGARVERLALRPLGLAETKWMVADTLAIAPEEGADLAELLLARTAGNPFFVRAFFSSLHADGLIEPHPEGYQWSVDRIRQRGVTDNLVDLMTARLRQLRPETQEVLTVAACLGGMFDLGTLALVTARTLDEVSLTLWGAVAEGLVLVVGQVSSAAQMVERGPELHCRFAHDRIQQAALSVLGEEARARLSRKIGGQLARARDGREDARRLFDIVGLLNEGRSAMDDREEVVALAGLNLEAARKARDNAASQQALEYGRVGITLLDEDDWEARYELARDLHLTAVEAAFSCGDVEAARELSDAARPKLRGVLDEVRLLSLDGQVLFSQQRIHEALQTYLTALERLGCGLPASITPGGIEDEFQRTVEGLKAYTSEALEGLGECRDPVASAAMFLLSQVISCAGVGGASVYPIAVSRLVSMSLRCGVVRQSSFGYATFGSLLLLRNEIEEAYRLGLVALRMADRGLDSAFRAQTYYVAAFHLMHVKRPPRDIFGMFRDAHRFALEGGSPFFAAAALEALCVTRFFAGEDLTTLSVDLEQGAQLIAKLQQPMVLVWQRIYVQRVLNLLGKSAAPMLLCGPAYVEEDHVPRQLAAGDAGGMFHYHESKMHLCYLFGDHEQAVTHADALARYPVGAEHSVAATAIAFTQALSYLAVYERADEAERERLLGLVEGSLRKLERWLEHCPATYEHKLLLLRAERARVLGAHDTARAAFARGTELADKSGYQQEAALGHELAGRFYGMRGDHKLARQHLRNAHERFLRWGAIAKAKQLEREHPGIVPLVASSILTASKVSDAAGRELDFNVLDLVSVLNASQDLSREIELDRLLARLMQVLLETSGAAVGYLLLEQDGQWVIEGEKTVTQEDAVVLKSIPLAELGARGHRGLPVSLIYYVARTQESVVLDDAAASPRFGGDPYISEHAVGSVLCFSLGRTGGRRGIVYLENSLTRGAFTPARIRILQMLSTQAVISIENAGLYNTLEQRVEARTLELQRKNEELAAALKRLREAQDRMVVQERLASLGSLAAGIAHELRNPLNFVTNFADFSAALVDEIGGEVTGVYEKLGASRSQHLGEALEDLKGNVKRISEHGRRMEGIIRSMLDHSRDDRGARQHVDINALVETYVHIGYRGTRARISAGAMAIDVRLDPAIGLVRVVPQELSRVIINLVDNACYSVGRRAAQGEAGFEPRIQVSTHDEGAWFEIRVRDNGSGIAAVNRDKVFNPFFTTKPPGEGTGLGLSICHNIITEGNGGVLRFESEEGTFAEFIVRLPKRPQGGERGHARDVASGAP</sequence>
<name>A0A017T957_9BACT</name>
<dbReference type="CDD" id="cd00082">
    <property type="entry name" value="HisKA"/>
    <property type="match status" value="1"/>
</dbReference>
<dbReference type="InterPro" id="IPR000719">
    <property type="entry name" value="Prot_kinase_dom"/>
</dbReference>
<dbReference type="Pfam" id="PF13191">
    <property type="entry name" value="AAA_16"/>
    <property type="match status" value="1"/>
</dbReference>
<reference evidence="7 8" key="1">
    <citation type="submission" date="2013-05" db="EMBL/GenBank/DDBJ databases">
        <title>Genome assembly of Chondromyces apiculatus DSM 436.</title>
        <authorList>
            <person name="Sharma G."/>
            <person name="Khatri I."/>
            <person name="Kaur C."/>
            <person name="Mayilraj S."/>
            <person name="Subramanian S."/>
        </authorList>
    </citation>
    <scope>NUCLEOTIDE SEQUENCE [LARGE SCALE GENOMIC DNA]</scope>
    <source>
        <strain evidence="7 8">DSM 436</strain>
    </source>
</reference>
<dbReference type="RefSeq" id="WP_044241444.1">
    <property type="nucleotide sequence ID" value="NZ_ASRX01000021.1"/>
</dbReference>
<evidence type="ECO:0000313" key="8">
    <source>
        <dbReference type="Proteomes" id="UP000019678"/>
    </source>
</evidence>
<dbReference type="STRING" id="1192034.CAP_3064"/>
<evidence type="ECO:0000256" key="4">
    <source>
        <dbReference type="SAM" id="Coils"/>
    </source>
</evidence>
<feature type="domain" description="Protein kinase" evidence="5">
    <location>
        <begin position="6"/>
        <end position="266"/>
    </location>
</feature>
<dbReference type="Proteomes" id="UP000019678">
    <property type="component" value="Unassembled WGS sequence"/>
</dbReference>
<dbReference type="SUPFAM" id="SSF55874">
    <property type="entry name" value="ATPase domain of HSP90 chaperone/DNA topoisomerase II/histidine kinase"/>
    <property type="match status" value="1"/>
</dbReference>
<keyword evidence="8" id="KW-1185">Reference proteome</keyword>
<dbReference type="PROSITE" id="PS50011">
    <property type="entry name" value="PROTEIN_KINASE_DOM"/>
    <property type="match status" value="1"/>
</dbReference>
<dbReference type="SMART" id="SM00387">
    <property type="entry name" value="HATPase_c"/>
    <property type="match status" value="1"/>
</dbReference>
<evidence type="ECO:0000313" key="7">
    <source>
        <dbReference type="EMBL" id="EYF05774.1"/>
    </source>
</evidence>